<evidence type="ECO:0000256" key="1">
    <source>
        <dbReference type="SAM" id="Phobius"/>
    </source>
</evidence>
<dbReference type="EMBL" id="JANIDW010000002">
    <property type="protein sequence ID" value="MCX5614538.1"/>
    <property type="molecule type" value="Genomic_DNA"/>
</dbReference>
<keyword evidence="1" id="KW-1133">Transmembrane helix</keyword>
<organism evidence="2 3">
    <name type="scientific">Bombella saccharophila</name>
    <dbReference type="NCBI Taxonomy" id="2967338"/>
    <lineage>
        <taxon>Bacteria</taxon>
        <taxon>Pseudomonadati</taxon>
        <taxon>Pseudomonadota</taxon>
        <taxon>Alphaproteobacteria</taxon>
        <taxon>Acetobacterales</taxon>
        <taxon>Acetobacteraceae</taxon>
        <taxon>Bombella</taxon>
    </lineage>
</organism>
<reference evidence="2 3" key="1">
    <citation type="submission" date="2022-07" db="EMBL/GenBank/DDBJ databases">
        <title>Bombella genomes.</title>
        <authorList>
            <person name="Harer L."/>
            <person name="Styblova S."/>
            <person name="Ehrmann M."/>
        </authorList>
    </citation>
    <scope>NUCLEOTIDE SEQUENCE [LARGE SCALE GENOMIC DNA]</scope>
    <source>
        <strain evidence="2 3">TMW 2.2558</strain>
    </source>
</reference>
<keyword evidence="1" id="KW-0812">Transmembrane</keyword>
<sequence length="141" mass="16242">MTVQSLVSLFKSSLNHYCTYPLNIRKRTTRAEYWPCFIAGFTLLCTLLVLWFIFSQLYIRYDSGICLLLGIILYFVLLISGAVITIPTITALIRRLHDTGRSGWWLCISFTIIGYIPLIIFLCQKSQPTANRYGPVPKQRK</sequence>
<dbReference type="Pfam" id="PF05656">
    <property type="entry name" value="DUF805"/>
    <property type="match status" value="1"/>
</dbReference>
<feature type="transmembrane region" description="Helical" evidence="1">
    <location>
        <begin position="32"/>
        <end position="54"/>
    </location>
</feature>
<dbReference type="InterPro" id="IPR008523">
    <property type="entry name" value="DUF805"/>
</dbReference>
<proteinExistence type="predicted"/>
<comment type="caution">
    <text evidence="2">The sequence shown here is derived from an EMBL/GenBank/DDBJ whole genome shotgun (WGS) entry which is preliminary data.</text>
</comment>
<feature type="transmembrane region" description="Helical" evidence="1">
    <location>
        <begin position="66"/>
        <end position="90"/>
    </location>
</feature>
<dbReference type="PANTHER" id="PTHR34980">
    <property type="entry name" value="INNER MEMBRANE PROTEIN-RELATED-RELATED"/>
    <property type="match status" value="1"/>
</dbReference>
<dbReference type="PANTHER" id="PTHR34980:SF2">
    <property type="entry name" value="INNER MEMBRANE PROTEIN YHAH-RELATED"/>
    <property type="match status" value="1"/>
</dbReference>
<protein>
    <submittedName>
        <fullName evidence="2">DUF805 domain-containing protein</fullName>
    </submittedName>
</protein>
<evidence type="ECO:0000313" key="3">
    <source>
        <dbReference type="Proteomes" id="UP001165648"/>
    </source>
</evidence>
<keyword evidence="1" id="KW-0472">Membrane</keyword>
<accession>A0ABT3W789</accession>
<evidence type="ECO:0000313" key="2">
    <source>
        <dbReference type="EMBL" id="MCX5614538.1"/>
    </source>
</evidence>
<dbReference type="RefSeq" id="WP_266106645.1">
    <property type="nucleotide sequence ID" value="NZ_JANIDW010000002.1"/>
</dbReference>
<gene>
    <name evidence="2" type="ORF">NQF64_04685</name>
</gene>
<feature type="transmembrane region" description="Helical" evidence="1">
    <location>
        <begin position="102"/>
        <end position="123"/>
    </location>
</feature>
<name>A0ABT3W789_9PROT</name>
<keyword evidence="3" id="KW-1185">Reference proteome</keyword>
<dbReference type="Proteomes" id="UP001165648">
    <property type="component" value="Unassembled WGS sequence"/>
</dbReference>